<keyword evidence="3" id="KW-1185">Reference proteome</keyword>
<evidence type="ECO:0000313" key="2">
    <source>
        <dbReference type="EMBL" id="MCM6775263.1"/>
    </source>
</evidence>
<gene>
    <name evidence="2" type="ORF">NDR86_17460</name>
</gene>
<evidence type="ECO:0008006" key="4">
    <source>
        <dbReference type="Google" id="ProtNLM"/>
    </source>
</evidence>
<proteinExistence type="predicted"/>
<dbReference type="AlphaFoldDB" id="A0A9X2E976"/>
<evidence type="ECO:0000256" key="1">
    <source>
        <dbReference type="SAM" id="MobiDB-lite"/>
    </source>
</evidence>
<feature type="compositionally biased region" description="Basic and acidic residues" evidence="1">
    <location>
        <begin position="57"/>
        <end position="68"/>
    </location>
</feature>
<dbReference type="SUPFAM" id="SSF52317">
    <property type="entry name" value="Class I glutamine amidotransferase-like"/>
    <property type="match status" value="1"/>
</dbReference>
<feature type="region of interest" description="Disordered" evidence="1">
    <location>
        <begin position="57"/>
        <end position="85"/>
    </location>
</feature>
<organism evidence="2 3">
    <name type="scientific">Nocardia pulmonis</name>
    <dbReference type="NCBI Taxonomy" id="2951408"/>
    <lineage>
        <taxon>Bacteria</taxon>
        <taxon>Bacillati</taxon>
        <taxon>Actinomycetota</taxon>
        <taxon>Actinomycetes</taxon>
        <taxon>Mycobacteriales</taxon>
        <taxon>Nocardiaceae</taxon>
        <taxon>Nocardia</taxon>
    </lineage>
</organism>
<comment type="caution">
    <text evidence="2">The sequence shown here is derived from an EMBL/GenBank/DDBJ whole genome shotgun (WGS) entry which is preliminary data.</text>
</comment>
<dbReference type="EMBL" id="JAMRXG010000007">
    <property type="protein sequence ID" value="MCM6775263.1"/>
    <property type="molecule type" value="Genomic_DNA"/>
</dbReference>
<evidence type="ECO:0000313" key="3">
    <source>
        <dbReference type="Proteomes" id="UP001139157"/>
    </source>
</evidence>
<dbReference type="RefSeq" id="WP_251913368.1">
    <property type="nucleotide sequence ID" value="NZ_JAMRXG010000007.1"/>
</dbReference>
<reference evidence="2" key="1">
    <citation type="submission" date="2022-06" db="EMBL/GenBank/DDBJ databases">
        <title>Novel species in genus nocardia.</title>
        <authorList>
            <person name="Li F."/>
        </authorList>
    </citation>
    <scope>NUCLEOTIDE SEQUENCE</scope>
    <source>
        <strain evidence="2">CDC141</strain>
    </source>
</reference>
<dbReference type="Proteomes" id="UP001139157">
    <property type="component" value="Unassembled WGS sequence"/>
</dbReference>
<dbReference type="Gene3D" id="3.40.50.880">
    <property type="match status" value="1"/>
</dbReference>
<dbReference type="InterPro" id="IPR029062">
    <property type="entry name" value="Class_I_gatase-like"/>
</dbReference>
<sequence>MSDIVSSLCGPAMVVFAVFRTSLRRRHGSGKGAFFLVMAVLPPAGDRLVDDTFERPMARSPRHSDRSRFTSGCRPGTSSTGDRDPANPFDLGDFAFIHLPGGHAQAVDFGDNPYLGAMLNILHDKGAVLSMICQGPLTRTTALVD</sequence>
<accession>A0A9X2E976</accession>
<protein>
    <recommendedName>
        <fullName evidence="4">DJ-1/PfpI domain-containing protein</fullName>
    </recommendedName>
</protein>
<name>A0A9X2E976_9NOCA</name>